<dbReference type="Proteomes" id="UP000323994">
    <property type="component" value="Unassembled WGS sequence"/>
</dbReference>
<dbReference type="OrthoDB" id="9847775at2"/>
<name>A0A5M8QVN6_9BACT</name>
<keyword evidence="2" id="KW-1185">Reference proteome</keyword>
<proteinExistence type="predicted"/>
<organism evidence="1 2">
    <name type="scientific">Dyadobacter flavalbus</name>
    <dbReference type="NCBI Taxonomy" id="2579942"/>
    <lineage>
        <taxon>Bacteria</taxon>
        <taxon>Pseudomonadati</taxon>
        <taxon>Bacteroidota</taxon>
        <taxon>Cytophagia</taxon>
        <taxon>Cytophagales</taxon>
        <taxon>Spirosomataceae</taxon>
        <taxon>Dyadobacter</taxon>
    </lineage>
</organism>
<comment type="caution">
    <text evidence="1">The sequence shown here is derived from an EMBL/GenBank/DDBJ whole genome shotgun (WGS) entry which is preliminary data.</text>
</comment>
<dbReference type="AlphaFoldDB" id="A0A5M8QVN6"/>
<evidence type="ECO:0000313" key="1">
    <source>
        <dbReference type="EMBL" id="KAA6440365.1"/>
    </source>
</evidence>
<dbReference type="RefSeq" id="WP_139011378.1">
    <property type="nucleotide sequence ID" value="NZ_VBSN01000027.1"/>
</dbReference>
<sequence length="125" mass="14042">MTAFVQRHGGADESVYLSSFQNFNVSALPGNGVLTSNLHLNFEADHSGKERKSAVSVAVNAEEKEDESVASRKYIAVSKGLHAALCTQTGRQLCHHISRSIFYFRHFTYSATYRLLYLKLKVFRI</sequence>
<accession>A0A5M8QVN6</accession>
<protein>
    <submittedName>
        <fullName evidence="1">Uncharacterized protein</fullName>
    </submittedName>
</protein>
<dbReference type="EMBL" id="VBSN01000027">
    <property type="protein sequence ID" value="KAA6440365.1"/>
    <property type="molecule type" value="Genomic_DNA"/>
</dbReference>
<gene>
    <name evidence="1" type="ORF">FEM33_07100</name>
</gene>
<evidence type="ECO:0000313" key="2">
    <source>
        <dbReference type="Proteomes" id="UP000323994"/>
    </source>
</evidence>
<reference evidence="1 2" key="1">
    <citation type="submission" date="2019-05" db="EMBL/GenBank/DDBJ databases">
        <authorList>
            <person name="Qu J.-H."/>
        </authorList>
    </citation>
    <scope>NUCLEOTIDE SEQUENCE [LARGE SCALE GENOMIC DNA]</scope>
    <source>
        <strain evidence="1 2">NS28</strain>
    </source>
</reference>